<name>A0A699YXP0_HAELA</name>
<dbReference type="Proteomes" id="UP000485058">
    <property type="component" value="Unassembled WGS sequence"/>
</dbReference>
<gene>
    <name evidence="1" type="ORF">HaLaN_10470</name>
</gene>
<proteinExistence type="predicted"/>
<dbReference type="EMBL" id="BLLF01000723">
    <property type="protein sequence ID" value="GFH14420.1"/>
    <property type="molecule type" value="Genomic_DNA"/>
</dbReference>
<feature type="non-terminal residue" evidence="1">
    <location>
        <position position="64"/>
    </location>
</feature>
<organism evidence="1 2">
    <name type="scientific">Haematococcus lacustris</name>
    <name type="common">Green alga</name>
    <name type="synonym">Haematococcus pluvialis</name>
    <dbReference type="NCBI Taxonomy" id="44745"/>
    <lineage>
        <taxon>Eukaryota</taxon>
        <taxon>Viridiplantae</taxon>
        <taxon>Chlorophyta</taxon>
        <taxon>core chlorophytes</taxon>
        <taxon>Chlorophyceae</taxon>
        <taxon>CS clade</taxon>
        <taxon>Chlamydomonadales</taxon>
        <taxon>Haematococcaceae</taxon>
        <taxon>Haematococcus</taxon>
    </lineage>
</organism>
<dbReference type="AlphaFoldDB" id="A0A699YXP0"/>
<sequence length="64" mass="6874">MLVTAPDMGPIGRLKLPGRALMPPGVMDSVVPIHDAEITSIIAHCLTSRQYLSLLNAAIKDCFN</sequence>
<protein>
    <submittedName>
        <fullName evidence="1">Uncharacterized protein</fullName>
    </submittedName>
</protein>
<keyword evidence="2" id="KW-1185">Reference proteome</keyword>
<evidence type="ECO:0000313" key="2">
    <source>
        <dbReference type="Proteomes" id="UP000485058"/>
    </source>
</evidence>
<reference evidence="1 2" key="1">
    <citation type="submission" date="2020-02" db="EMBL/GenBank/DDBJ databases">
        <title>Draft genome sequence of Haematococcus lacustris strain NIES-144.</title>
        <authorList>
            <person name="Morimoto D."/>
            <person name="Nakagawa S."/>
            <person name="Yoshida T."/>
            <person name="Sawayama S."/>
        </authorList>
    </citation>
    <scope>NUCLEOTIDE SEQUENCE [LARGE SCALE GENOMIC DNA]</scope>
    <source>
        <strain evidence="1 2">NIES-144</strain>
    </source>
</reference>
<comment type="caution">
    <text evidence="1">The sequence shown here is derived from an EMBL/GenBank/DDBJ whole genome shotgun (WGS) entry which is preliminary data.</text>
</comment>
<accession>A0A699YXP0</accession>
<feature type="non-terminal residue" evidence="1">
    <location>
        <position position="1"/>
    </location>
</feature>
<evidence type="ECO:0000313" key="1">
    <source>
        <dbReference type="EMBL" id="GFH14420.1"/>
    </source>
</evidence>